<dbReference type="PANTHER" id="PTHR47245">
    <property type="entry name" value="PEPTIDYLPROLYL ISOMERASE"/>
    <property type="match status" value="1"/>
</dbReference>
<dbReference type="InterPro" id="IPR000297">
    <property type="entry name" value="PPIase_PpiC"/>
</dbReference>
<dbReference type="PROSITE" id="PS50198">
    <property type="entry name" value="PPIC_PPIASE_2"/>
    <property type="match status" value="1"/>
</dbReference>
<dbReference type="EC" id="5.2.1.8" evidence="2"/>
<evidence type="ECO:0000313" key="9">
    <source>
        <dbReference type="EMBL" id="AFD24338.1"/>
    </source>
</evidence>
<dbReference type="HOGENOM" id="CLU_420182_0_0_0"/>
<evidence type="ECO:0000256" key="1">
    <source>
        <dbReference type="ARBA" id="ARBA00000971"/>
    </source>
</evidence>
<feature type="compositionally biased region" description="Low complexity" evidence="7">
    <location>
        <begin position="594"/>
        <end position="624"/>
    </location>
</feature>
<keyword evidence="5 6" id="KW-0413">Isomerase</keyword>
<dbReference type="KEGG" id="dgo:DGo_CA0411"/>
<dbReference type="Proteomes" id="UP000007575">
    <property type="component" value="Chromosome"/>
</dbReference>
<organism evidence="9 10">
    <name type="scientific">Deinococcus gobiensis (strain DSM 21396 / JCM 16679 / CGMCC 1.7299 / I-0)</name>
    <dbReference type="NCBI Taxonomy" id="745776"/>
    <lineage>
        <taxon>Bacteria</taxon>
        <taxon>Thermotogati</taxon>
        <taxon>Deinococcota</taxon>
        <taxon>Deinococci</taxon>
        <taxon>Deinococcales</taxon>
        <taxon>Deinococcaceae</taxon>
        <taxon>Deinococcus</taxon>
    </lineage>
</organism>
<dbReference type="PATRIC" id="fig|745776.4.peg.421"/>
<dbReference type="InterPro" id="IPR050245">
    <property type="entry name" value="PrsA_foldase"/>
</dbReference>
<proteinExistence type="predicted"/>
<keyword evidence="4 6" id="KW-0697">Rotamase</keyword>
<dbReference type="Pfam" id="PF13145">
    <property type="entry name" value="Rotamase_2"/>
    <property type="match status" value="2"/>
</dbReference>
<evidence type="ECO:0000256" key="6">
    <source>
        <dbReference type="PROSITE-ProRule" id="PRU00278"/>
    </source>
</evidence>
<dbReference type="Pfam" id="PF13624">
    <property type="entry name" value="SurA_N_3"/>
    <property type="match status" value="1"/>
</dbReference>
<evidence type="ECO:0000256" key="7">
    <source>
        <dbReference type="SAM" id="MobiDB-lite"/>
    </source>
</evidence>
<dbReference type="EMBL" id="CP002191">
    <property type="protein sequence ID" value="AFD24338.1"/>
    <property type="molecule type" value="Genomic_DNA"/>
</dbReference>
<evidence type="ECO:0000259" key="8">
    <source>
        <dbReference type="PROSITE" id="PS50198"/>
    </source>
</evidence>
<dbReference type="eggNOG" id="COG0760">
    <property type="taxonomic scope" value="Bacteria"/>
</dbReference>
<dbReference type="RefSeq" id="WP_014683821.1">
    <property type="nucleotide sequence ID" value="NC_017790.1"/>
</dbReference>
<reference evidence="9 10" key="1">
    <citation type="journal article" date="2012" name="PLoS ONE">
        <title>Genome sequence and transcriptome analysis of the radioresistant bacterium Deinococcus gobiensis: insights into the extreme environmental adaptations.</title>
        <authorList>
            <person name="Yuan M."/>
            <person name="Chen M."/>
            <person name="Zhang W."/>
            <person name="Lu W."/>
            <person name="Wang J."/>
            <person name="Yang M."/>
            <person name="Zhao P."/>
            <person name="Tang R."/>
            <person name="Li X."/>
            <person name="Hao Y."/>
            <person name="Zhou Z."/>
            <person name="Zhan Y."/>
            <person name="Yu H."/>
            <person name="Teng C."/>
            <person name="Yan Y."/>
            <person name="Ping S."/>
            <person name="Wang Y."/>
            <person name="Lin M."/>
        </authorList>
    </citation>
    <scope>NUCLEOTIDE SEQUENCE [LARGE SCALE GENOMIC DNA]</scope>
    <source>
        <strain evidence="9 10">I-0</strain>
    </source>
</reference>
<dbReference type="Gene3D" id="1.10.4030.10">
    <property type="entry name" value="Porin chaperone SurA, peptide-binding domain"/>
    <property type="match status" value="1"/>
</dbReference>
<evidence type="ECO:0000313" key="10">
    <source>
        <dbReference type="Proteomes" id="UP000007575"/>
    </source>
</evidence>
<accession>H8GVG1</accession>
<dbReference type="GO" id="GO:0003755">
    <property type="term" value="F:peptidyl-prolyl cis-trans isomerase activity"/>
    <property type="evidence" value="ECO:0007669"/>
    <property type="project" value="UniProtKB-KW"/>
</dbReference>
<evidence type="ECO:0000256" key="3">
    <source>
        <dbReference type="ARBA" id="ARBA00022729"/>
    </source>
</evidence>
<keyword evidence="3" id="KW-0732">Signal</keyword>
<dbReference type="InterPro" id="IPR027304">
    <property type="entry name" value="Trigger_fact/SurA_dom_sf"/>
</dbReference>
<sequence>MKRKPLVNGLLIVLALLLVVGMAYQFVPSLRGGGAGGLFGRQTGTPALRVDGATVTVEELEAARRSNPVIAGTDTGLLGDDFKTYVVAQSVRRALYTQAASDINVSRQDVDAEVKKFREARNLTDNKAWTDALQGAGLTDAAYRTQVRDQLAVQRKVESLQKDVPAATDAEAQAYYDLNQNQYQSDARIVGREIVVADRAKADALLTQARASGADFAALASANSTEFKDRGGALGPIENGSPRPVAQVALPTEVAAAAFALKDGGVTDVVASGGKFYIVKVERYLAPATRPFSEVKSQVQATVTQQKKDAVVEKWLDGLQKDAKIEYVDPAWKVENPTVATVSGQNIPYADVVEQVVNNQQLAQIFQQLPAEQVAGLVNTGLKPQIVKQLISGYAAPTIAEKLKLNLVGTRQEIATALSAYGARDVKVSDSDVQAFYRQNVAQFETPGSASVDEASFATRTQAEAFRTDWNGQGEFVAAATRAGGTVSERGAVTSGDQKLGSELETAVFGPNLRSVGEGSLSPVVQNGQRFSVAYVTDLKRATTQPLSAVRAQIEEQVLASKKNEAGQKFLEAQVATLKPTDRLQTVLAAQAKRVAAATPKTETPATGTPATGTPATETPAGSGSTSGSGSASGSGASTPATGAAENGTTTPATGTPATGTPATGTSTETAPATSTP</sequence>
<protein>
    <recommendedName>
        <fullName evidence="2">peptidylprolyl isomerase</fullName>
        <ecNumber evidence="2">5.2.1.8</ecNumber>
    </recommendedName>
</protein>
<dbReference type="PANTHER" id="PTHR47245:SF1">
    <property type="entry name" value="FOLDASE PROTEIN PRSA"/>
    <property type="match status" value="1"/>
</dbReference>
<feature type="domain" description="PpiC" evidence="8">
    <location>
        <begin position="186"/>
        <end position="283"/>
    </location>
</feature>
<dbReference type="AlphaFoldDB" id="H8GVG1"/>
<comment type="catalytic activity">
    <reaction evidence="1">
        <text>[protein]-peptidylproline (omega=180) = [protein]-peptidylproline (omega=0)</text>
        <dbReference type="Rhea" id="RHEA:16237"/>
        <dbReference type="Rhea" id="RHEA-COMP:10747"/>
        <dbReference type="Rhea" id="RHEA-COMP:10748"/>
        <dbReference type="ChEBI" id="CHEBI:83833"/>
        <dbReference type="ChEBI" id="CHEBI:83834"/>
        <dbReference type="EC" id="5.2.1.8"/>
    </reaction>
</comment>
<dbReference type="OrthoDB" id="52938at2"/>
<dbReference type="Gene3D" id="3.10.50.40">
    <property type="match status" value="1"/>
</dbReference>
<gene>
    <name evidence="9" type="ordered locus">DGo_CA0411</name>
</gene>
<name>H8GVG1_DEIGI</name>
<evidence type="ECO:0000256" key="5">
    <source>
        <dbReference type="ARBA" id="ARBA00023235"/>
    </source>
</evidence>
<evidence type="ECO:0000256" key="4">
    <source>
        <dbReference type="ARBA" id="ARBA00023110"/>
    </source>
</evidence>
<dbReference type="SUPFAM" id="SSF54534">
    <property type="entry name" value="FKBP-like"/>
    <property type="match status" value="1"/>
</dbReference>
<feature type="region of interest" description="Disordered" evidence="7">
    <location>
        <begin position="594"/>
        <end position="677"/>
    </location>
</feature>
<evidence type="ECO:0000256" key="2">
    <source>
        <dbReference type="ARBA" id="ARBA00013194"/>
    </source>
</evidence>
<keyword evidence="10" id="KW-1185">Reference proteome</keyword>
<feature type="compositionally biased region" description="Low complexity" evidence="7">
    <location>
        <begin position="634"/>
        <end position="677"/>
    </location>
</feature>
<dbReference type="InterPro" id="IPR046357">
    <property type="entry name" value="PPIase_dom_sf"/>
</dbReference>
<dbReference type="STRING" id="745776.DGo_CA0411"/>
<dbReference type="SUPFAM" id="SSF109998">
    <property type="entry name" value="Triger factor/SurA peptide-binding domain-like"/>
    <property type="match status" value="2"/>
</dbReference>